<dbReference type="InterPro" id="IPR027417">
    <property type="entry name" value="P-loop_NTPase"/>
</dbReference>
<keyword evidence="3" id="KW-0547">Nucleotide-binding</keyword>
<dbReference type="InterPro" id="IPR017871">
    <property type="entry name" value="ABC_transporter-like_CS"/>
</dbReference>
<dbReference type="InterPro" id="IPR013611">
    <property type="entry name" value="Transp-assoc_OB_typ2"/>
</dbReference>
<dbReference type="PROSITE" id="PS50893">
    <property type="entry name" value="ABC_TRANSPORTER_2"/>
    <property type="match status" value="1"/>
</dbReference>
<organism evidence="6 7">
    <name type="scientific">Mesorhizobium plurifarium</name>
    <dbReference type="NCBI Taxonomy" id="69974"/>
    <lineage>
        <taxon>Bacteria</taxon>
        <taxon>Pseudomonadati</taxon>
        <taxon>Pseudomonadota</taxon>
        <taxon>Alphaproteobacteria</taxon>
        <taxon>Hyphomicrobiales</taxon>
        <taxon>Phyllobacteriaceae</taxon>
        <taxon>Mesorhizobium</taxon>
    </lineage>
</organism>
<dbReference type="Pfam" id="PF08402">
    <property type="entry name" value="TOBE_2"/>
    <property type="match status" value="1"/>
</dbReference>
<dbReference type="Proteomes" id="UP000046373">
    <property type="component" value="Unassembled WGS sequence"/>
</dbReference>
<evidence type="ECO:0000256" key="4">
    <source>
        <dbReference type="ARBA" id="ARBA00022840"/>
    </source>
</evidence>
<proteinExistence type="inferred from homology"/>
<dbReference type="Gene3D" id="2.40.50.100">
    <property type="match status" value="1"/>
</dbReference>
<keyword evidence="2" id="KW-0813">Transport</keyword>
<evidence type="ECO:0000256" key="2">
    <source>
        <dbReference type="ARBA" id="ARBA00022448"/>
    </source>
</evidence>
<dbReference type="EMBL" id="CCNB01000007">
    <property type="protein sequence ID" value="CDX32938.1"/>
    <property type="molecule type" value="Genomic_DNA"/>
</dbReference>
<dbReference type="InterPro" id="IPR003439">
    <property type="entry name" value="ABC_transporter-like_ATP-bd"/>
</dbReference>
<dbReference type="InterPro" id="IPR008995">
    <property type="entry name" value="Mo/tungstate-bd_C_term_dom"/>
</dbReference>
<sequence length="382" mass="40782">MSVPAFTGSNVMDVDAAKIRGAGSNVHFDKVSVAYGAHVVLHPLTLDIAPGEILAMIGPSGSGKTTALRAVAGFVRPASGRIRIGATDVTDLPPYERGLGMVVQNYALFPHMRVEDNVAFGLRAQGADKALIGERVKDSLATVGMSGFAKRYPRELSGGQQQRVAIARALAVRPRVLLLDEPLSALDAQIRRNMVEEIAKLHRDLPGLTILYVTHDQTEALTLADKIAIMRDGRVSSHGPTAELYRRPPNRFTAEFLGRANLLPVTVAEGAAGPKGLAKARLGDAVLAGAARGEKPGDKTLLCIRPQHLSLTGDEEHTNRIVGTLKEVHWQGELTHLVLDVDGTPVRVSATRLPVSLPERGSAMPLFFAPGDTSLVPEDVRG</sequence>
<dbReference type="PANTHER" id="PTHR42781:SF4">
    <property type="entry name" value="SPERMIDINE_PUTRESCINE IMPORT ATP-BINDING PROTEIN POTA"/>
    <property type="match status" value="1"/>
</dbReference>
<evidence type="ECO:0000313" key="6">
    <source>
        <dbReference type="EMBL" id="CDX32938.1"/>
    </source>
</evidence>
<evidence type="ECO:0000256" key="1">
    <source>
        <dbReference type="ARBA" id="ARBA00005417"/>
    </source>
</evidence>
<keyword evidence="4 6" id="KW-0067">ATP-binding</keyword>
<evidence type="ECO:0000313" key="7">
    <source>
        <dbReference type="Proteomes" id="UP000046373"/>
    </source>
</evidence>
<gene>
    <name evidence="6" type="primary">phnT</name>
    <name evidence="6" type="ORF">MPLDJ20_150361</name>
</gene>
<protein>
    <submittedName>
        <fullName evidence="6">Putative 2-aminoethylphosphonate import ATP-binding protein PhnT</fullName>
    </submittedName>
</protein>
<evidence type="ECO:0000256" key="3">
    <source>
        <dbReference type="ARBA" id="ARBA00022741"/>
    </source>
</evidence>
<name>A0A090EPG5_MESPL</name>
<dbReference type="AlphaFoldDB" id="A0A090EPG5"/>
<dbReference type="PROSITE" id="PS00211">
    <property type="entry name" value="ABC_TRANSPORTER_1"/>
    <property type="match status" value="1"/>
</dbReference>
<dbReference type="InterPro" id="IPR003593">
    <property type="entry name" value="AAA+_ATPase"/>
</dbReference>
<evidence type="ECO:0000259" key="5">
    <source>
        <dbReference type="PROSITE" id="PS50893"/>
    </source>
</evidence>
<dbReference type="SMART" id="SM00382">
    <property type="entry name" value="AAA"/>
    <property type="match status" value="1"/>
</dbReference>
<dbReference type="Gene3D" id="3.40.50.300">
    <property type="entry name" value="P-loop containing nucleotide triphosphate hydrolases"/>
    <property type="match status" value="1"/>
</dbReference>
<dbReference type="GO" id="GO:0043190">
    <property type="term" value="C:ATP-binding cassette (ABC) transporter complex"/>
    <property type="evidence" value="ECO:0007669"/>
    <property type="project" value="InterPro"/>
</dbReference>
<dbReference type="SUPFAM" id="SSF50331">
    <property type="entry name" value="MOP-like"/>
    <property type="match status" value="1"/>
</dbReference>
<feature type="domain" description="ABC transporter" evidence="5">
    <location>
        <begin position="26"/>
        <end position="257"/>
    </location>
</feature>
<accession>A0A090EPG5</accession>
<dbReference type="GO" id="GO:0016887">
    <property type="term" value="F:ATP hydrolysis activity"/>
    <property type="evidence" value="ECO:0007669"/>
    <property type="project" value="InterPro"/>
</dbReference>
<dbReference type="FunFam" id="3.40.50.300:FF:000425">
    <property type="entry name" value="Probable ABC transporter, ATP-binding subunit"/>
    <property type="match status" value="1"/>
</dbReference>
<dbReference type="Pfam" id="PF00005">
    <property type="entry name" value="ABC_tran"/>
    <property type="match status" value="1"/>
</dbReference>
<dbReference type="GO" id="GO:0015697">
    <property type="term" value="P:quaternary ammonium group transport"/>
    <property type="evidence" value="ECO:0007669"/>
    <property type="project" value="UniProtKB-ARBA"/>
</dbReference>
<comment type="similarity">
    <text evidence="1">Belongs to the ABC transporter superfamily.</text>
</comment>
<dbReference type="InterPro" id="IPR050093">
    <property type="entry name" value="ABC_SmlMolc_Importer"/>
</dbReference>
<reference evidence="6 7" key="1">
    <citation type="submission" date="2014-08" db="EMBL/GenBank/DDBJ databases">
        <authorList>
            <person name="Moulin Lionel"/>
        </authorList>
    </citation>
    <scope>NUCLEOTIDE SEQUENCE [LARGE SCALE GENOMIC DNA]</scope>
</reference>
<dbReference type="PANTHER" id="PTHR42781">
    <property type="entry name" value="SPERMIDINE/PUTRESCINE IMPORT ATP-BINDING PROTEIN POTA"/>
    <property type="match status" value="1"/>
</dbReference>
<dbReference type="GO" id="GO:0022857">
    <property type="term" value="F:transmembrane transporter activity"/>
    <property type="evidence" value="ECO:0007669"/>
    <property type="project" value="InterPro"/>
</dbReference>
<dbReference type="GO" id="GO:0005524">
    <property type="term" value="F:ATP binding"/>
    <property type="evidence" value="ECO:0007669"/>
    <property type="project" value="UniProtKB-KW"/>
</dbReference>
<dbReference type="SUPFAM" id="SSF52540">
    <property type="entry name" value="P-loop containing nucleoside triphosphate hydrolases"/>
    <property type="match status" value="1"/>
</dbReference>